<dbReference type="GeneID" id="63747111"/>
<dbReference type="EMBL" id="KV878214">
    <property type="protein sequence ID" value="OJJ33349.1"/>
    <property type="molecule type" value="Genomic_DNA"/>
</dbReference>
<sequence length="88" mass="9811">MAAVVEINDAVFCQTHLLEVCGDCDTDTREENDSFYGFDAVDRAAITTPHVSQKDGVYKCSKHAIANCSQCFAWKKQISRLRAAAMRH</sequence>
<name>A0A1L9REI3_ASPWE</name>
<dbReference type="OrthoDB" id="2533496at2759"/>
<reference evidence="2" key="1">
    <citation type="journal article" date="2017" name="Genome Biol.">
        <title>Comparative genomics reveals high biological diversity and specific adaptations in the industrially and medically important fungal genus Aspergillus.</title>
        <authorList>
            <person name="de Vries R.P."/>
            <person name="Riley R."/>
            <person name="Wiebenga A."/>
            <person name="Aguilar-Osorio G."/>
            <person name="Amillis S."/>
            <person name="Uchima C.A."/>
            <person name="Anderluh G."/>
            <person name="Asadollahi M."/>
            <person name="Askin M."/>
            <person name="Barry K."/>
            <person name="Battaglia E."/>
            <person name="Bayram O."/>
            <person name="Benocci T."/>
            <person name="Braus-Stromeyer S.A."/>
            <person name="Caldana C."/>
            <person name="Canovas D."/>
            <person name="Cerqueira G.C."/>
            <person name="Chen F."/>
            <person name="Chen W."/>
            <person name="Choi C."/>
            <person name="Clum A."/>
            <person name="Dos Santos R.A."/>
            <person name="Damasio A.R."/>
            <person name="Diallinas G."/>
            <person name="Emri T."/>
            <person name="Fekete E."/>
            <person name="Flipphi M."/>
            <person name="Freyberg S."/>
            <person name="Gallo A."/>
            <person name="Gournas C."/>
            <person name="Habgood R."/>
            <person name="Hainaut M."/>
            <person name="Harispe M.L."/>
            <person name="Henrissat B."/>
            <person name="Hilden K.S."/>
            <person name="Hope R."/>
            <person name="Hossain A."/>
            <person name="Karabika E."/>
            <person name="Karaffa L."/>
            <person name="Karanyi Z."/>
            <person name="Krasevec N."/>
            <person name="Kuo A."/>
            <person name="Kusch H."/>
            <person name="LaButti K."/>
            <person name="Lagendijk E.L."/>
            <person name="Lapidus A."/>
            <person name="Levasseur A."/>
            <person name="Lindquist E."/>
            <person name="Lipzen A."/>
            <person name="Logrieco A.F."/>
            <person name="MacCabe A."/>
            <person name="Maekelae M.R."/>
            <person name="Malavazi I."/>
            <person name="Melin P."/>
            <person name="Meyer V."/>
            <person name="Mielnichuk N."/>
            <person name="Miskei M."/>
            <person name="Molnar A.P."/>
            <person name="Mule G."/>
            <person name="Ngan C.Y."/>
            <person name="Orejas M."/>
            <person name="Orosz E."/>
            <person name="Ouedraogo J.P."/>
            <person name="Overkamp K.M."/>
            <person name="Park H.-S."/>
            <person name="Perrone G."/>
            <person name="Piumi F."/>
            <person name="Punt P.J."/>
            <person name="Ram A.F."/>
            <person name="Ramon A."/>
            <person name="Rauscher S."/>
            <person name="Record E."/>
            <person name="Riano-Pachon D.M."/>
            <person name="Robert V."/>
            <person name="Roehrig J."/>
            <person name="Ruller R."/>
            <person name="Salamov A."/>
            <person name="Salih N.S."/>
            <person name="Samson R.A."/>
            <person name="Sandor E."/>
            <person name="Sanguinetti M."/>
            <person name="Schuetze T."/>
            <person name="Sepcic K."/>
            <person name="Shelest E."/>
            <person name="Sherlock G."/>
            <person name="Sophianopoulou V."/>
            <person name="Squina F.M."/>
            <person name="Sun H."/>
            <person name="Susca A."/>
            <person name="Todd R.B."/>
            <person name="Tsang A."/>
            <person name="Unkles S.E."/>
            <person name="van de Wiele N."/>
            <person name="van Rossen-Uffink D."/>
            <person name="Oliveira J.V."/>
            <person name="Vesth T.C."/>
            <person name="Visser J."/>
            <person name="Yu J.-H."/>
            <person name="Zhou M."/>
            <person name="Andersen M.R."/>
            <person name="Archer D.B."/>
            <person name="Baker S.E."/>
            <person name="Benoit I."/>
            <person name="Brakhage A.A."/>
            <person name="Braus G.H."/>
            <person name="Fischer R."/>
            <person name="Frisvad J.C."/>
            <person name="Goldman G.H."/>
            <person name="Houbraken J."/>
            <person name="Oakley B."/>
            <person name="Pocsi I."/>
            <person name="Scazzocchio C."/>
            <person name="Seiboth B."/>
            <person name="vanKuyk P.A."/>
            <person name="Wortman J."/>
            <person name="Dyer P.S."/>
            <person name="Grigoriev I.V."/>
        </authorList>
    </citation>
    <scope>NUCLEOTIDE SEQUENCE [LARGE SCALE GENOMIC DNA]</scope>
    <source>
        <strain evidence="2">DTO 134E9</strain>
    </source>
</reference>
<proteinExistence type="predicted"/>
<dbReference type="VEuPathDB" id="FungiDB:ASPWEDRAFT_174759"/>
<dbReference type="RefSeq" id="XP_040687026.1">
    <property type="nucleotide sequence ID" value="XM_040831263.1"/>
</dbReference>
<evidence type="ECO:0000313" key="1">
    <source>
        <dbReference type="EMBL" id="OJJ33349.1"/>
    </source>
</evidence>
<protein>
    <submittedName>
        <fullName evidence="1">Uncharacterized protein</fullName>
    </submittedName>
</protein>
<organism evidence="1 2">
    <name type="scientific">Aspergillus wentii DTO 134E9</name>
    <dbReference type="NCBI Taxonomy" id="1073089"/>
    <lineage>
        <taxon>Eukaryota</taxon>
        <taxon>Fungi</taxon>
        <taxon>Dikarya</taxon>
        <taxon>Ascomycota</taxon>
        <taxon>Pezizomycotina</taxon>
        <taxon>Eurotiomycetes</taxon>
        <taxon>Eurotiomycetidae</taxon>
        <taxon>Eurotiales</taxon>
        <taxon>Aspergillaceae</taxon>
        <taxon>Aspergillus</taxon>
        <taxon>Aspergillus subgen. Cremei</taxon>
    </lineage>
</organism>
<keyword evidence="2" id="KW-1185">Reference proteome</keyword>
<gene>
    <name evidence="1" type="ORF">ASPWEDRAFT_174759</name>
</gene>
<dbReference type="AlphaFoldDB" id="A0A1L9REI3"/>
<accession>A0A1L9REI3</accession>
<dbReference type="Proteomes" id="UP000184383">
    <property type="component" value="Unassembled WGS sequence"/>
</dbReference>
<evidence type="ECO:0000313" key="2">
    <source>
        <dbReference type="Proteomes" id="UP000184383"/>
    </source>
</evidence>